<dbReference type="GeneID" id="108076646"/>
<organism evidence="5 6">
    <name type="scientific">Drosophila kikkawai</name>
    <name type="common">Fruit fly</name>
    <dbReference type="NCBI Taxonomy" id="30033"/>
    <lineage>
        <taxon>Eukaryota</taxon>
        <taxon>Metazoa</taxon>
        <taxon>Ecdysozoa</taxon>
        <taxon>Arthropoda</taxon>
        <taxon>Hexapoda</taxon>
        <taxon>Insecta</taxon>
        <taxon>Pterygota</taxon>
        <taxon>Neoptera</taxon>
        <taxon>Endopterygota</taxon>
        <taxon>Diptera</taxon>
        <taxon>Brachycera</taxon>
        <taxon>Muscomorpha</taxon>
        <taxon>Ephydroidea</taxon>
        <taxon>Drosophilidae</taxon>
        <taxon>Drosophila</taxon>
        <taxon>Sophophora</taxon>
    </lineage>
</organism>
<gene>
    <name evidence="6" type="primary">LOC108076646</name>
</gene>
<accession>A0A6P4I816</accession>
<dbReference type="RefSeq" id="XP_017025067.1">
    <property type="nucleotide sequence ID" value="XM_017169578.3"/>
</dbReference>
<evidence type="ECO:0000256" key="1">
    <source>
        <dbReference type="PIRSR" id="PIRSR000915-1"/>
    </source>
</evidence>
<dbReference type="InterPro" id="IPR023214">
    <property type="entry name" value="HAD_sf"/>
</dbReference>
<keyword evidence="5" id="KW-1185">Reference proteome</keyword>
<dbReference type="InterPro" id="IPR036412">
    <property type="entry name" value="HAD-like_sf"/>
</dbReference>
<proteinExistence type="predicted"/>
<dbReference type="Proteomes" id="UP001652661">
    <property type="component" value="Chromosome 2R"/>
</dbReference>
<evidence type="ECO:0000256" key="4">
    <source>
        <dbReference type="SAM" id="MobiDB-lite"/>
    </source>
</evidence>
<evidence type="ECO:0000313" key="5">
    <source>
        <dbReference type="Proteomes" id="UP001652661"/>
    </source>
</evidence>
<keyword evidence="3" id="KW-0460">Magnesium</keyword>
<dbReference type="Gene3D" id="3.40.50.1000">
    <property type="entry name" value="HAD superfamily/HAD-like"/>
    <property type="match status" value="2"/>
</dbReference>
<dbReference type="OrthoDB" id="413953at2759"/>
<dbReference type="GO" id="GO:0005737">
    <property type="term" value="C:cytoplasm"/>
    <property type="evidence" value="ECO:0007669"/>
    <property type="project" value="TreeGrafter"/>
</dbReference>
<feature type="binding site" evidence="3">
    <location>
        <position position="32"/>
    </location>
    <ligand>
        <name>Mg(2+)</name>
        <dbReference type="ChEBI" id="CHEBI:18420"/>
    </ligand>
</feature>
<evidence type="ECO:0000256" key="2">
    <source>
        <dbReference type="PIRSR" id="PIRSR000915-2"/>
    </source>
</evidence>
<feature type="binding site" evidence="2">
    <location>
        <position position="222"/>
    </location>
    <ligand>
        <name>substrate</name>
    </ligand>
</feature>
<dbReference type="PANTHER" id="PTHR19288">
    <property type="entry name" value="4-NITROPHENYLPHOSPHATASE-RELATED"/>
    <property type="match status" value="1"/>
</dbReference>
<dbReference type="PANTHER" id="PTHR19288:SF93">
    <property type="entry name" value="FI11325P-RELATED"/>
    <property type="match status" value="1"/>
</dbReference>
<dbReference type="NCBIfam" id="TIGR01460">
    <property type="entry name" value="HAD-SF-IIA"/>
    <property type="match status" value="1"/>
</dbReference>
<comment type="cofactor">
    <cofactor evidence="3">
        <name>Mg(2+)</name>
        <dbReference type="ChEBI" id="CHEBI:18420"/>
    </cofactor>
    <text evidence="3">Divalent metal ions. Mg(2+) is the most effective.</text>
</comment>
<feature type="active site" description="Proton donor" evidence="1">
    <location>
        <position position="32"/>
    </location>
</feature>
<reference evidence="6" key="2">
    <citation type="submission" date="2025-08" db="UniProtKB">
        <authorList>
            <consortium name="RefSeq"/>
        </authorList>
    </citation>
    <scope>IDENTIFICATION</scope>
    <source>
        <strain evidence="6">14028-0561.14</strain>
        <tissue evidence="6">Whole fly</tissue>
    </source>
</reference>
<sequence length="331" mass="35965">MFKRSCSLLDKLPKQQAAEWLGGIETIIFGTDGVLWQEYEPIAESVDTFNAVKAKGKRCLIVTNDSILSNGKLTKKAASLGFQVGEKDVLSAAGAISGYLTDRKFEKKVLVMGGSGICRDLRKAGFCTMVSKLSSNGQSWIEFVRSLELDPDVGAVVVARDDSMDTNDLIVACNYLKNPKVLFLTTGTDGFFPFGKHRIPDAGTVAAAIQVIVNRKPVVLGKPNPRILGKLLESGEIKPEKTLVIGNTLKTDIVFASICGFQSLLVADDKVLEEAQSIKKEGNEKKMKLVPDLFVACFAPLQELLCAESMPAESQDVNKDRKNSQQTATND</sequence>
<evidence type="ECO:0000256" key="3">
    <source>
        <dbReference type="PIRSR" id="PIRSR000915-3"/>
    </source>
</evidence>
<dbReference type="AlphaFoldDB" id="A0A6P4I816"/>
<dbReference type="PIRSF" id="PIRSF000915">
    <property type="entry name" value="PGP-type_phosphatase"/>
    <property type="match status" value="1"/>
</dbReference>
<name>A0A6P4I816_DROKI</name>
<evidence type="ECO:0000313" key="6">
    <source>
        <dbReference type="RefSeq" id="XP_017025067.1"/>
    </source>
</evidence>
<dbReference type="Pfam" id="PF13242">
    <property type="entry name" value="Hydrolase_like"/>
    <property type="match status" value="1"/>
</dbReference>
<feature type="region of interest" description="Disordered" evidence="4">
    <location>
        <begin position="311"/>
        <end position="331"/>
    </location>
</feature>
<dbReference type="Pfam" id="PF13344">
    <property type="entry name" value="Hydrolase_6"/>
    <property type="match status" value="1"/>
</dbReference>
<dbReference type="GO" id="GO:0016791">
    <property type="term" value="F:phosphatase activity"/>
    <property type="evidence" value="ECO:0007669"/>
    <property type="project" value="TreeGrafter"/>
</dbReference>
<protein>
    <submittedName>
        <fullName evidence="6">Chronophin</fullName>
    </submittedName>
</protein>
<reference evidence="5" key="1">
    <citation type="submission" date="2025-05" db="UniProtKB">
        <authorList>
            <consortium name="RefSeq"/>
        </authorList>
    </citation>
    <scope>NUCLEOTIDE SEQUENCE [LARGE SCALE GENOMIC DNA]</scope>
    <source>
        <strain evidence="5">14028-0561.14</strain>
    </source>
</reference>
<keyword evidence="3" id="KW-0479">Metal-binding</keyword>
<dbReference type="InterPro" id="IPR006357">
    <property type="entry name" value="HAD-SF_hydro_IIA"/>
</dbReference>
<dbReference type="OMA" id="GVLWQEN"/>
<dbReference type="GO" id="GO:0046872">
    <property type="term" value="F:metal ion binding"/>
    <property type="evidence" value="ECO:0007669"/>
    <property type="project" value="UniProtKB-KW"/>
</dbReference>
<dbReference type="SUPFAM" id="SSF56784">
    <property type="entry name" value="HAD-like"/>
    <property type="match status" value="1"/>
</dbReference>